<name>A0AAV7ZWK1_9EUKA</name>
<comment type="caution">
    <text evidence="2">The sequence shown here is derived from an EMBL/GenBank/DDBJ whole genome shotgun (WGS) entry which is preliminary data.</text>
</comment>
<evidence type="ECO:0000313" key="2">
    <source>
        <dbReference type="EMBL" id="KAJ3444768.1"/>
    </source>
</evidence>
<sequence>MSYPKNQNSDTVSIHQKKNKKKETPRHRRKKTKQSTIEVLTRKIHQQKEEINKYVERVRGFESLHEKLKKLHKKETEELKNHVERRVNALEHSNEIRNQIVFDKRKLQIENKNLQKEINELRSEKLELELTNTRLENQIKKLKRSARKLSQGKPTKLIFEDETIQFIGSRKRNLVTRKNKIKKKSQRYDQTKTISIISPPMSKLQNSEFKKRLKNPLRDKNRRNKPVKKIKVCQKKRRISNELPTPLEMSKDKLLARRQTINFSKIAKKNTKKNTNKNANKNHWFKRFKNKKKTNKTLRFEQKNQENILPNKDFI</sequence>
<organism evidence="2 3">
    <name type="scientific">Anaeramoeba flamelloides</name>
    <dbReference type="NCBI Taxonomy" id="1746091"/>
    <lineage>
        <taxon>Eukaryota</taxon>
        <taxon>Metamonada</taxon>
        <taxon>Anaeramoebidae</taxon>
        <taxon>Anaeramoeba</taxon>
    </lineage>
</organism>
<evidence type="ECO:0000256" key="1">
    <source>
        <dbReference type="SAM" id="MobiDB-lite"/>
    </source>
</evidence>
<feature type="compositionally biased region" description="Polar residues" evidence="1">
    <location>
        <begin position="1"/>
        <end position="14"/>
    </location>
</feature>
<gene>
    <name evidence="2" type="ORF">M0812_10629</name>
</gene>
<evidence type="ECO:0000313" key="3">
    <source>
        <dbReference type="Proteomes" id="UP001146793"/>
    </source>
</evidence>
<feature type="region of interest" description="Disordered" evidence="1">
    <location>
        <begin position="1"/>
        <end position="37"/>
    </location>
</feature>
<protein>
    <submittedName>
        <fullName evidence="2">Protein spindly</fullName>
    </submittedName>
</protein>
<reference evidence="2" key="1">
    <citation type="submission" date="2022-08" db="EMBL/GenBank/DDBJ databases">
        <title>Novel sulphate-reducing endosymbionts in the free-living metamonad Anaeramoeba.</title>
        <authorList>
            <person name="Jerlstrom-Hultqvist J."/>
            <person name="Cepicka I."/>
            <person name="Gallot-Lavallee L."/>
            <person name="Salas-Leiva D."/>
            <person name="Curtis B.A."/>
            <person name="Zahonova K."/>
            <person name="Pipaliya S."/>
            <person name="Dacks J."/>
            <person name="Roger A.J."/>
        </authorList>
    </citation>
    <scope>NUCLEOTIDE SEQUENCE</scope>
    <source>
        <strain evidence="2">Busselton2</strain>
    </source>
</reference>
<dbReference type="EMBL" id="JANTQA010000023">
    <property type="protein sequence ID" value="KAJ3444768.1"/>
    <property type="molecule type" value="Genomic_DNA"/>
</dbReference>
<dbReference type="AlphaFoldDB" id="A0AAV7ZWK1"/>
<dbReference type="Proteomes" id="UP001146793">
    <property type="component" value="Unassembled WGS sequence"/>
</dbReference>
<proteinExistence type="predicted"/>
<accession>A0AAV7ZWK1</accession>
<feature type="compositionally biased region" description="Basic residues" evidence="1">
    <location>
        <begin position="15"/>
        <end position="33"/>
    </location>
</feature>